<keyword evidence="3" id="KW-1185">Reference proteome</keyword>
<evidence type="ECO:0000256" key="1">
    <source>
        <dbReference type="SAM" id="Phobius"/>
    </source>
</evidence>
<gene>
    <name evidence="2" type="ORF">Mgra_00004404</name>
</gene>
<feature type="transmembrane region" description="Helical" evidence="1">
    <location>
        <begin position="142"/>
        <end position="167"/>
    </location>
</feature>
<dbReference type="Proteomes" id="UP000605970">
    <property type="component" value="Unassembled WGS sequence"/>
</dbReference>
<reference evidence="2" key="1">
    <citation type="journal article" date="2020" name="Ecol. Evol.">
        <title>Genome structure and content of the rice root-knot nematode (Meloidogyne graminicola).</title>
        <authorList>
            <person name="Phan N.T."/>
            <person name="Danchin E.G.J."/>
            <person name="Klopp C."/>
            <person name="Perfus-Barbeoch L."/>
            <person name="Kozlowski D.K."/>
            <person name="Koutsovoulos G.D."/>
            <person name="Lopez-Roques C."/>
            <person name="Bouchez O."/>
            <person name="Zahm M."/>
            <person name="Besnard G."/>
            <person name="Bellafiore S."/>
        </authorList>
    </citation>
    <scope>NUCLEOTIDE SEQUENCE</scope>
    <source>
        <strain evidence="2">VN-18</strain>
    </source>
</reference>
<dbReference type="Pfam" id="PF04114">
    <property type="entry name" value="Gaa1"/>
    <property type="match status" value="1"/>
</dbReference>
<dbReference type="OrthoDB" id="445301at2759"/>
<name>A0A8S9ZSH4_9BILA</name>
<dbReference type="PANTHER" id="PTHR13304:SF0">
    <property type="entry name" value="GLYCOSYLPHOSPHATIDYLINOSITOL ANCHOR ATTACHMENT 1 PROTEIN"/>
    <property type="match status" value="1"/>
</dbReference>
<protein>
    <submittedName>
        <fullName evidence="2">Uncharacterized protein</fullName>
    </submittedName>
</protein>
<accession>A0A8S9ZSH4</accession>
<proteinExistence type="predicted"/>
<dbReference type="EMBL" id="JABEBT010000033">
    <property type="protein sequence ID" value="KAF7636145.1"/>
    <property type="molecule type" value="Genomic_DNA"/>
</dbReference>
<dbReference type="GO" id="GO:0042765">
    <property type="term" value="C:GPI-anchor transamidase complex"/>
    <property type="evidence" value="ECO:0007669"/>
    <property type="project" value="InterPro"/>
</dbReference>
<keyword evidence="1" id="KW-0472">Membrane</keyword>
<dbReference type="GO" id="GO:0016255">
    <property type="term" value="P:attachment of GPI anchor to protein"/>
    <property type="evidence" value="ECO:0007669"/>
    <property type="project" value="TreeGrafter"/>
</dbReference>
<keyword evidence="1" id="KW-1133">Transmembrane helix</keyword>
<feature type="transmembrane region" description="Helical" evidence="1">
    <location>
        <begin position="236"/>
        <end position="253"/>
    </location>
</feature>
<evidence type="ECO:0000313" key="2">
    <source>
        <dbReference type="EMBL" id="KAF7636145.1"/>
    </source>
</evidence>
<keyword evidence="1" id="KW-0812">Transmembrane</keyword>
<comment type="caution">
    <text evidence="2">The sequence shown here is derived from an EMBL/GenBank/DDBJ whole genome shotgun (WGS) entry which is preliminary data.</text>
</comment>
<organism evidence="2 3">
    <name type="scientific">Meloidogyne graminicola</name>
    <dbReference type="NCBI Taxonomy" id="189291"/>
    <lineage>
        <taxon>Eukaryota</taxon>
        <taxon>Metazoa</taxon>
        <taxon>Ecdysozoa</taxon>
        <taxon>Nematoda</taxon>
        <taxon>Chromadorea</taxon>
        <taxon>Rhabditida</taxon>
        <taxon>Tylenchina</taxon>
        <taxon>Tylenchomorpha</taxon>
        <taxon>Tylenchoidea</taxon>
        <taxon>Meloidogynidae</taxon>
        <taxon>Meloidogyninae</taxon>
        <taxon>Meloidogyne</taxon>
    </lineage>
</organism>
<dbReference type="PANTHER" id="PTHR13304">
    <property type="entry name" value="GLYCOSYLPHOSPHATIDYLINOSITOL ANCHOR ATTACHMENT 1 PROTEIN"/>
    <property type="match status" value="1"/>
</dbReference>
<sequence length="255" mass="29050">MLRPSSIRSNQPPLILIKIINYSILIGLFFILLAIIYIFLIISGEIGEQTKIQENALLAGLVEERWQDTNKLTKLLDDLGKIKNKQNDLRNYIFNEFIQMRVEVYKQQFKILPSYFNVENKSTKGENIYAIIRAFRAFPVEAILLAVPMSSSSIESIAIALAFANYAKDQLYWSRDLIILFVDNGSIEAADIWLSVYHGQKKREGIEIIDNELPAHGGTFIGAFGLDINGDLFDNIEIIYGMVILLLFKLNLIKD</sequence>
<feature type="transmembrane region" description="Helical" evidence="1">
    <location>
        <begin position="20"/>
        <end position="42"/>
    </location>
</feature>
<dbReference type="AlphaFoldDB" id="A0A8S9ZSH4"/>
<evidence type="ECO:0000313" key="3">
    <source>
        <dbReference type="Proteomes" id="UP000605970"/>
    </source>
</evidence>
<dbReference type="InterPro" id="IPR007246">
    <property type="entry name" value="Gaa1"/>
</dbReference>